<organism evidence="2 3">
    <name type="scientific">Aquimarina algiphila</name>
    <dbReference type="NCBI Taxonomy" id="2047982"/>
    <lineage>
        <taxon>Bacteria</taxon>
        <taxon>Pseudomonadati</taxon>
        <taxon>Bacteroidota</taxon>
        <taxon>Flavobacteriia</taxon>
        <taxon>Flavobacteriales</taxon>
        <taxon>Flavobacteriaceae</taxon>
        <taxon>Aquimarina</taxon>
    </lineage>
</organism>
<feature type="domain" description="N-acetyltransferase" evidence="1">
    <location>
        <begin position="1"/>
        <end position="168"/>
    </location>
</feature>
<proteinExistence type="predicted"/>
<dbReference type="Proteomes" id="UP000318833">
    <property type="component" value="Unassembled WGS sequence"/>
</dbReference>
<dbReference type="InterPro" id="IPR016181">
    <property type="entry name" value="Acyl_CoA_acyltransferase"/>
</dbReference>
<evidence type="ECO:0000313" key="3">
    <source>
        <dbReference type="Proteomes" id="UP000318833"/>
    </source>
</evidence>
<dbReference type="RefSeq" id="WP_143917395.1">
    <property type="nucleotide sequence ID" value="NZ_CANMIK010000043.1"/>
</dbReference>
<reference evidence="2 3" key="1">
    <citation type="submission" date="2019-07" db="EMBL/GenBank/DDBJ databases">
        <title>The draft genome sequence of Aquimarina algiphila M91.</title>
        <authorList>
            <person name="Meng X."/>
        </authorList>
    </citation>
    <scope>NUCLEOTIDE SEQUENCE [LARGE SCALE GENOMIC DNA]</scope>
    <source>
        <strain evidence="2 3">M91</strain>
    </source>
</reference>
<dbReference type="PROSITE" id="PS51186">
    <property type="entry name" value="GNAT"/>
    <property type="match status" value="1"/>
</dbReference>
<name>A0A554VHE2_9FLAO</name>
<evidence type="ECO:0000313" key="2">
    <source>
        <dbReference type="EMBL" id="TSE06930.1"/>
    </source>
</evidence>
<sequence>MNIQNSTLDDISVILKLYGYATSYQIRMGAIPWPKFEKEMIQKEIDAKQQWKIVIDNQIACIWMTTFDDPYIWEERNEDPSVYIHRIATNPAFRGYHFVKNIISWACAYAKEHRKSFIRMDTAGHNDKLISYYTKCGFTFLGPNTLKNTKELPEHYKNAPINLFEMKV</sequence>
<dbReference type="CDD" id="cd04301">
    <property type="entry name" value="NAT_SF"/>
    <property type="match status" value="1"/>
</dbReference>
<dbReference type="AlphaFoldDB" id="A0A554VHE2"/>
<keyword evidence="2" id="KW-0808">Transferase</keyword>
<accession>A0A554VHE2</accession>
<evidence type="ECO:0000259" key="1">
    <source>
        <dbReference type="PROSITE" id="PS51186"/>
    </source>
</evidence>
<dbReference type="SUPFAM" id="SSF55729">
    <property type="entry name" value="Acyl-CoA N-acyltransferases (Nat)"/>
    <property type="match status" value="1"/>
</dbReference>
<dbReference type="Gene3D" id="3.40.630.30">
    <property type="match status" value="1"/>
</dbReference>
<dbReference type="InterPro" id="IPR000182">
    <property type="entry name" value="GNAT_dom"/>
</dbReference>
<dbReference type="Pfam" id="PF00583">
    <property type="entry name" value="Acetyltransf_1"/>
    <property type="match status" value="1"/>
</dbReference>
<gene>
    <name evidence="2" type="ORF">FOF46_17820</name>
</gene>
<comment type="caution">
    <text evidence="2">The sequence shown here is derived from an EMBL/GenBank/DDBJ whole genome shotgun (WGS) entry which is preliminary data.</text>
</comment>
<dbReference type="OrthoDB" id="758560at2"/>
<keyword evidence="3" id="KW-1185">Reference proteome</keyword>
<protein>
    <submittedName>
        <fullName evidence="2">GNAT family N-acetyltransferase</fullName>
    </submittedName>
</protein>
<dbReference type="GO" id="GO:0016747">
    <property type="term" value="F:acyltransferase activity, transferring groups other than amino-acyl groups"/>
    <property type="evidence" value="ECO:0007669"/>
    <property type="project" value="InterPro"/>
</dbReference>
<dbReference type="EMBL" id="VLNR01000039">
    <property type="protein sequence ID" value="TSE06930.1"/>
    <property type="molecule type" value="Genomic_DNA"/>
</dbReference>